<gene>
    <name evidence="1" type="ORF">ACFO3U_10945</name>
</gene>
<evidence type="ECO:0000313" key="1">
    <source>
        <dbReference type="EMBL" id="MFC4740509.1"/>
    </source>
</evidence>
<proteinExistence type="predicted"/>
<keyword evidence="2" id="KW-1185">Reference proteome</keyword>
<dbReference type="Proteomes" id="UP001595885">
    <property type="component" value="Unassembled WGS sequence"/>
</dbReference>
<sequence>MKNIFALLFIVISFESCVDKKVDKKEEEIKQDTISPKIQMIERGGIIMPDRRDEL</sequence>
<protein>
    <recommendedName>
        <fullName evidence="3">Lipoprotein</fullName>
    </recommendedName>
</protein>
<evidence type="ECO:0000313" key="2">
    <source>
        <dbReference type="Proteomes" id="UP001595885"/>
    </source>
</evidence>
<name>A0ABV9P883_9FLAO</name>
<dbReference type="EMBL" id="JBHSGW010000025">
    <property type="protein sequence ID" value="MFC4740509.1"/>
    <property type="molecule type" value="Genomic_DNA"/>
</dbReference>
<accession>A0ABV9P883</accession>
<dbReference type="RefSeq" id="WP_379742013.1">
    <property type="nucleotide sequence ID" value="NZ_JBHSGW010000025.1"/>
</dbReference>
<evidence type="ECO:0008006" key="3">
    <source>
        <dbReference type="Google" id="ProtNLM"/>
    </source>
</evidence>
<reference evidence="2" key="1">
    <citation type="journal article" date="2019" name="Int. J. Syst. Evol. Microbiol.">
        <title>The Global Catalogue of Microorganisms (GCM) 10K type strain sequencing project: providing services to taxonomists for standard genome sequencing and annotation.</title>
        <authorList>
            <consortium name="The Broad Institute Genomics Platform"/>
            <consortium name="The Broad Institute Genome Sequencing Center for Infectious Disease"/>
            <person name="Wu L."/>
            <person name="Ma J."/>
        </authorList>
    </citation>
    <scope>NUCLEOTIDE SEQUENCE [LARGE SCALE GENOMIC DNA]</scope>
    <source>
        <strain evidence="2">CCUG 50349</strain>
    </source>
</reference>
<comment type="caution">
    <text evidence="1">The sequence shown here is derived from an EMBL/GenBank/DDBJ whole genome shotgun (WGS) entry which is preliminary data.</text>
</comment>
<organism evidence="1 2">
    <name type="scientific">Flavobacterium ponti</name>
    <dbReference type="NCBI Taxonomy" id="665133"/>
    <lineage>
        <taxon>Bacteria</taxon>
        <taxon>Pseudomonadati</taxon>
        <taxon>Bacteroidota</taxon>
        <taxon>Flavobacteriia</taxon>
        <taxon>Flavobacteriales</taxon>
        <taxon>Flavobacteriaceae</taxon>
        <taxon>Flavobacterium</taxon>
    </lineage>
</organism>